<evidence type="ECO:0000259" key="16">
    <source>
        <dbReference type="PROSITE" id="PS51368"/>
    </source>
</evidence>
<dbReference type="InterPro" id="IPR006680">
    <property type="entry name" value="Amidohydro-rel"/>
</dbReference>
<dbReference type="EC" id="3.5.1.5" evidence="3 11"/>
<dbReference type="InterPro" id="IPR005848">
    <property type="entry name" value="Urease_asu"/>
</dbReference>
<dbReference type="InterPro" id="IPR008221">
    <property type="entry name" value="Urease"/>
</dbReference>
<dbReference type="Proteomes" id="UP000054477">
    <property type="component" value="Unassembled WGS sequence"/>
</dbReference>
<keyword evidence="6 11" id="KW-0479">Metal-binding</keyword>
<evidence type="ECO:0000313" key="17">
    <source>
        <dbReference type="EMBL" id="KIJ96498.1"/>
    </source>
</evidence>
<dbReference type="UniPathway" id="UPA00258">
    <property type="reaction ID" value="UER00370"/>
</dbReference>
<dbReference type="STRING" id="1095629.A0A0C9X5J0"/>
<sequence>MHLLPREEAKLLLHQAGFLAQKRLARGLRLNQTETVALIASQLQERIRDGVYSVAELMHHGKTLLGRRHVLPSVPALLHEIQVEGTFQDGVFLVTVHDPICTDSGNLEAALYGSFLPIPSETLFPLLDESEYASEKVPGAIIAKKERIIINKGRDRVRLRVTNNGDRPVQIGSHYHFIEVNPMLSFDRAKAYGKRLDVAAGSAVRFEPGDVKSVTLVSIAGVRIISGGNNLATGIVDPSRTDDIILGLLQRGFCHVPEPGALEIHEDTDIGREKYISMYGPTVGDRVRLGDTQLWVEVEHDETVYGDEVKFGGGKSIREGMGQATNRSSTETLDLVITNALIIDWSGIYKADIGVKNGLIAGIGKAGNPDVMANVHPSLIIGSSTEVIAGEKLIITAGAIDAHIHYICPQQVEEALAVGTTTMIGGGTGPSAGTNATTCTSSPFYMRHMLAATDGLPMNFMFTGKGNDAGPIALEEVVRAGAGGLKLHEDWGSTPAAIVNCLDVADKYDVQVNIHTDTLNEGGFVESTIAAIGKRTIHTYHSEGAGGGHAPDIIVVCGLENVLPSSTNPTRPYTNNTLDEHLDMLMVCHHLDKSIPEDLAFAESRIRAETVAAEDVLHDSGAISIISSDSQAMGRVGEVVSRTWRTASKLREFKGPLTSLGDVEGKDNGRVKRYISKYTINPAITHGISHLVGHVAVGTLADLVLWKPENFGSKPEMVLKSGVIVWAQIGDANASIPTVQPFYSKPMWGAKPRSAALNSVSFVSQISITSGVVASYGLSKRFEAVRGCRAVTKKDMKWNDATPKMTVDPESYDVRADGELMDIEPATTLPLSRVYNLF</sequence>
<comment type="catalytic activity">
    <reaction evidence="11">
        <text>urea + 2 H2O + H(+) = hydrogencarbonate + 2 NH4(+)</text>
        <dbReference type="Rhea" id="RHEA:20557"/>
        <dbReference type="ChEBI" id="CHEBI:15377"/>
        <dbReference type="ChEBI" id="CHEBI:15378"/>
        <dbReference type="ChEBI" id="CHEBI:16199"/>
        <dbReference type="ChEBI" id="CHEBI:17544"/>
        <dbReference type="ChEBI" id="CHEBI:28938"/>
        <dbReference type="EC" id="3.5.1.5"/>
    </reaction>
</comment>
<feature type="binding site" evidence="15">
    <location>
        <position position="488"/>
    </location>
    <ligand>
        <name>substrate</name>
    </ligand>
</feature>
<dbReference type="SUPFAM" id="SSF54111">
    <property type="entry name" value="Urease, gamma-subunit"/>
    <property type="match status" value="1"/>
</dbReference>
<dbReference type="Pfam" id="PF00449">
    <property type="entry name" value="Urease_alpha"/>
    <property type="match status" value="1"/>
</dbReference>
<evidence type="ECO:0000256" key="13">
    <source>
        <dbReference type="PIRSR" id="PIRSR001222-51"/>
    </source>
</evidence>
<dbReference type="SUPFAM" id="SSF51338">
    <property type="entry name" value="Composite domain of metallo-dependent hydrolases"/>
    <property type="match status" value="1"/>
</dbReference>
<dbReference type="GO" id="GO:0016151">
    <property type="term" value="F:nickel cation binding"/>
    <property type="evidence" value="ECO:0007669"/>
    <property type="project" value="InterPro"/>
</dbReference>
<evidence type="ECO:0000256" key="11">
    <source>
        <dbReference type="PIRNR" id="PIRNR001222"/>
    </source>
</evidence>
<feature type="binding site" description="via carbamate group" evidence="13">
    <location>
        <position position="486"/>
    </location>
    <ligand>
        <name>Ni(2+)</name>
        <dbReference type="ChEBI" id="CHEBI:49786"/>
        <label>1</label>
    </ligand>
</feature>
<feature type="binding site" evidence="13">
    <location>
        <position position="515"/>
    </location>
    <ligand>
        <name>Ni(2+)</name>
        <dbReference type="ChEBI" id="CHEBI:49786"/>
        <label>2</label>
    </ligand>
</feature>
<accession>A0A0C9X5J0</accession>
<dbReference type="NCBIfam" id="TIGR01792">
    <property type="entry name" value="urease_alph"/>
    <property type="match status" value="1"/>
</dbReference>
<dbReference type="Gene3D" id="3.30.280.10">
    <property type="entry name" value="Urease, gamma-like subunit"/>
    <property type="match status" value="1"/>
</dbReference>
<dbReference type="InterPro" id="IPR011059">
    <property type="entry name" value="Metal-dep_hydrolase_composite"/>
</dbReference>
<dbReference type="PIRSF" id="PIRSF001222">
    <property type="entry name" value="Urease"/>
    <property type="match status" value="1"/>
</dbReference>
<dbReference type="CDD" id="cd00375">
    <property type="entry name" value="Urease_alpha"/>
    <property type="match status" value="1"/>
</dbReference>
<dbReference type="Pfam" id="PF00547">
    <property type="entry name" value="Urease_gamma"/>
    <property type="match status" value="1"/>
</dbReference>
<evidence type="ECO:0000256" key="1">
    <source>
        <dbReference type="ARBA" id="ARBA00004897"/>
    </source>
</evidence>
<dbReference type="InterPro" id="IPR002019">
    <property type="entry name" value="Urease_beta-like"/>
</dbReference>
<keyword evidence="18" id="KW-1185">Reference proteome</keyword>
<dbReference type="CDD" id="cd00390">
    <property type="entry name" value="Urease_gamma"/>
    <property type="match status" value="1"/>
</dbReference>
<dbReference type="SUPFAM" id="SSF51278">
    <property type="entry name" value="Urease, beta-subunit"/>
    <property type="match status" value="1"/>
</dbReference>
<feature type="active site" description="Proton donor" evidence="14 15">
    <location>
        <position position="589"/>
    </location>
</feature>
<dbReference type="PRINTS" id="PR01752">
    <property type="entry name" value="UREASE"/>
</dbReference>
<evidence type="ECO:0000256" key="7">
    <source>
        <dbReference type="ARBA" id="ARBA00022801"/>
    </source>
</evidence>
<reference evidence="17 18" key="1">
    <citation type="submission" date="2014-04" db="EMBL/GenBank/DDBJ databases">
        <authorList>
            <consortium name="DOE Joint Genome Institute"/>
            <person name="Kuo A."/>
            <person name="Kohler A."/>
            <person name="Nagy L.G."/>
            <person name="Floudas D."/>
            <person name="Copeland A."/>
            <person name="Barry K.W."/>
            <person name="Cichocki N."/>
            <person name="Veneault-Fourrey C."/>
            <person name="LaButti K."/>
            <person name="Lindquist E.A."/>
            <person name="Lipzen A."/>
            <person name="Lundell T."/>
            <person name="Morin E."/>
            <person name="Murat C."/>
            <person name="Sun H."/>
            <person name="Tunlid A."/>
            <person name="Henrissat B."/>
            <person name="Grigoriev I.V."/>
            <person name="Hibbett D.S."/>
            <person name="Martin F."/>
            <person name="Nordberg H.P."/>
            <person name="Cantor M.N."/>
            <person name="Hua S.X."/>
        </authorList>
    </citation>
    <scope>NUCLEOTIDE SEQUENCE [LARGE SCALE GENOMIC DNA]</scope>
    <source>
        <strain evidence="17 18">LaAM-08-1</strain>
    </source>
</reference>
<dbReference type="GO" id="GO:0043419">
    <property type="term" value="P:urea catabolic process"/>
    <property type="evidence" value="ECO:0007669"/>
    <property type="project" value="UniProtKB-UniPathway"/>
</dbReference>
<dbReference type="EMBL" id="KN838719">
    <property type="protein sequence ID" value="KIJ96498.1"/>
    <property type="molecule type" value="Genomic_DNA"/>
</dbReference>
<organism evidence="17 18">
    <name type="scientific">Laccaria amethystina LaAM-08-1</name>
    <dbReference type="NCBI Taxonomy" id="1095629"/>
    <lineage>
        <taxon>Eukaryota</taxon>
        <taxon>Fungi</taxon>
        <taxon>Dikarya</taxon>
        <taxon>Basidiomycota</taxon>
        <taxon>Agaricomycotina</taxon>
        <taxon>Agaricomycetes</taxon>
        <taxon>Agaricomycetidae</taxon>
        <taxon>Agaricales</taxon>
        <taxon>Agaricineae</taxon>
        <taxon>Hydnangiaceae</taxon>
        <taxon>Laccaria</taxon>
    </lineage>
</organism>
<dbReference type="AlphaFoldDB" id="A0A0C9X5J0"/>
<dbReference type="MEROPS" id="M38.982"/>
<evidence type="ECO:0000256" key="5">
    <source>
        <dbReference type="ARBA" id="ARBA00022596"/>
    </source>
</evidence>
<keyword evidence="5 11" id="KW-0533">Nickel</keyword>
<feature type="binding site" evidence="13">
    <location>
        <position position="405"/>
    </location>
    <ligand>
        <name>Ni(2+)</name>
        <dbReference type="ChEBI" id="CHEBI:49786"/>
        <label>1</label>
    </ligand>
</feature>
<comment type="pathway">
    <text evidence="1 11">Nitrogen metabolism; urea degradation; CO(2) and NH(3) from urea (urease route): step 1/1.</text>
</comment>
<evidence type="ECO:0000256" key="12">
    <source>
        <dbReference type="PIRSR" id="PIRSR001222-50"/>
    </source>
</evidence>
<feature type="modified residue" description="N6-carboxylysine" evidence="12">
    <location>
        <position position="486"/>
    </location>
</feature>
<dbReference type="NCBIfam" id="NF009686">
    <property type="entry name" value="PRK13207.1"/>
    <property type="match status" value="1"/>
</dbReference>
<gene>
    <name evidence="17" type="ORF">K443DRAFT_682289</name>
</gene>
<dbReference type="Gene3D" id="3.20.20.140">
    <property type="entry name" value="Metal-dependent hydrolases"/>
    <property type="match status" value="1"/>
</dbReference>
<dbReference type="Gene3D" id="2.10.150.10">
    <property type="entry name" value="Urease, beta subunit"/>
    <property type="match status" value="1"/>
</dbReference>
<protein>
    <recommendedName>
        <fullName evidence="4 11">Urease</fullName>
        <ecNumber evidence="3 11">3.5.1.5</ecNumber>
    </recommendedName>
    <alternativeName>
        <fullName evidence="9 11">Urea amidohydrolase</fullName>
    </alternativeName>
</protein>
<dbReference type="FunFam" id="3.30.280.10:FF:000001">
    <property type="entry name" value="Urease subunit alpha"/>
    <property type="match status" value="1"/>
</dbReference>
<dbReference type="InterPro" id="IPR017951">
    <property type="entry name" value="Urease_asu_c"/>
</dbReference>
<dbReference type="HAMAP" id="MF_01953">
    <property type="entry name" value="Urease_alpha"/>
    <property type="match status" value="1"/>
</dbReference>
<feature type="domain" description="Urease" evidence="16">
    <location>
        <begin position="398"/>
        <end position="838"/>
    </location>
</feature>
<dbReference type="InterPro" id="IPR036461">
    <property type="entry name" value="Urease_betasu_sf"/>
</dbReference>
<feature type="binding site" evidence="13">
    <location>
        <position position="629"/>
    </location>
    <ligand>
        <name>Ni(2+)</name>
        <dbReference type="ChEBI" id="CHEBI:49786"/>
        <label>1</label>
    </ligand>
</feature>
<evidence type="ECO:0000256" key="15">
    <source>
        <dbReference type="PROSITE-ProRule" id="PRU00700"/>
    </source>
</evidence>
<dbReference type="PROSITE" id="PS51368">
    <property type="entry name" value="UREASE_3"/>
    <property type="match status" value="1"/>
</dbReference>
<dbReference type="NCBIfam" id="NF009682">
    <property type="entry name" value="PRK13203.1"/>
    <property type="match status" value="1"/>
</dbReference>
<name>A0A0C9X5J0_9AGAR</name>
<dbReference type="PANTHER" id="PTHR33569">
    <property type="entry name" value="UREASE"/>
    <property type="match status" value="1"/>
</dbReference>
<feature type="binding site" evidence="13">
    <location>
        <position position="541"/>
    </location>
    <ligand>
        <name>Ni(2+)</name>
        <dbReference type="ChEBI" id="CHEBI:49786"/>
        <label>2</label>
    </ligand>
</feature>
<dbReference type="Pfam" id="PF01979">
    <property type="entry name" value="Amidohydro_1"/>
    <property type="match status" value="1"/>
</dbReference>
<evidence type="ECO:0000256" key="10">
    <source>
        <dbReference type="ARBA" id="ARBA00056221"/>
    </source>
</evidence>
<comment type="PTM">
    <text evidence="12">Carbamylation allows a single lysine to coordinate two nickel ions.</text>
</comment>
<evidence type="ECO:0000256" key="3">
    <source>
        <dbReference type="ARBA" id="ARBA00012934"/>
    </source>
</evidence>
<comment type="subunit">
    <text evidence="2">Homohexamer.</text>
</comment>
<dbReference type="NCBIfam" id="TIGR00193">
    <property type="entry name" value="urease_gam"/>
    <property type="match status" value="1"/>
</dbReference>
<evidence type="ECO:0000313" key="18">
    <source>
        <dbReference type="Proteomes" id="UP000054477"/>
    </source>
</evidence>
<dbReference type="Gene3D" id="2.30.40.10">
    <property type="entry name" value="Urease, subunit C, domain 1"/>
    <property type="match status" value="1"/>
</dbReference>
<evidence type="ECO:0000256" key="14">
    <source>
        <dbReference type="PIRSR" id="PIRSR611612-52"/>
    </source>
</evidence>
<dbReference type="InterPro" id="IPR002026">
    <property type="entry name" value="Urease_gamma/gamma-beta_su"/>
</dbReference>
<evidence type="ECO:0000256" key="9">
    <source>
        <dbReference type="ARBA" id="ARBA00030395"/>
    </source>
</evidence>
<dbReference type="PROSITE" id="PS01120">
    <property type="entry name" value="UREASE_1"/>
    <property type="match status" value="1"/>
</dbReference>
<evidence type="ECO:0000256" key="8">
    <source>
        <dbReference type="ARBA" id="ARBA00023026"/>
    </source>
</evidence>
<dbReference type="HOGENOM" id="CLU_000980_0_0_1"/>
<evidence type="ECO:0000256" key="2">
    <source>
        <dbReference type="ARBA" id="ARBA00011643"/>
    </source>
</evidence>
<reference evidence="18" key="2">
    <citation type="submission" date="2015-01" db="EMBL/GenBank/DDBJ databases">
        <title>Evolutionary Origins and Diversification of the Mycorrhizal Mutualists.</title>
        <authorList>
            <consortium name="DOE Joint Genome Institute"/>
            <consortium name="Mycorrhizal Genomics Consortium"/>
            <person name="Kohler A."/>
            <person name="Kuo A."/>
            <person name="Nagy L.G."/>
            <person name="Floudas D."/>
            <person name="Copeland A."/>
            <person name="Barry K.W."/>
            <person name="Cichocki N."/>
            <person name="Veneault-Fourrey C."/>
            <person name="LaButti K."/>
            <person name="Lindquist E.A."/>
            <person name="Lipzen A."/>
            <person name="Lundell T."/>
            <person name="Morin E."/>
            <person name="Murat C."/>
            <person name="Riley R."/>
            <person name="Ohm R."/>
            <person name="Sun H."/>
            <person name="Tunlid A."/>
            <person name="Henrissat B."/>
            <person name="Grigoriev I.V."/>
            <person name="Hibbett D.S."/>
            <person name="Martin F."/>
        </authorList>
    </citation>
    <scope>NUCLEOTIDE SEQUENCE [LARGE SCALE GENOMIC DNA]</scope>
    <source>
        <strain evidence="18">LaAM-08-1</strain>
    </source>
</reference>
<dbReference type="InterPro" id="IPR036463">
    <property type="entry name" value="Urease_gamma_sf"/>
</dbReference>
<dbReference type="InterPro" id="IPR032466">
    <property type="entry name" value="Metal_Hydrolase"/>
</dbReference>
<dbReference type="Pfam" id="PF00699">
    <property type="entry name" value="Urease_beta"/>
    <property type="match status" value="1"/>
</dbReference>
<keyword evidence="8" id="KW-0843">Virulence</keyword>
<dbReference type="NCBIfam" id="TIGR00192">
    <property type="entry name" value="urease_beta"/>
    <property type="match status" value="1"/>
</dbReference>
<evidence type="ECO:0000256" key="6">
    <source>
        <dbReference type="ARBA" id="ARBA00022723"/>
    </source>
</evidence>
<dbReference type="SUPFAM" id="SSF51556">
    <property type="entry name" value="Metallo-dependent hydrolases"/>
    <property type="match status" value="1"/>
</dbReference>
<dbReference type="PROSITE" id="PS00145">
    <property type="entry name" value="UREASE_2"/>
    <property type="match status" value="1"/>
</dbReference>
<dbReference type="InterPro" id="IPR011612">
    <property type="entry name" value="Urease_alpha_N_dom"/>
</dbReference>
<proteinExistence type="inferred from homology"/>
<feature type="binding site" description="via carbamate group" evidence="13">
    <location>
        <position position="486"/>
    </location>
    <ligand>
        <name>Ni(2+)</name>
        <dbReference type="ChEBI" id="CHEBI:49786"/>
        <label>2</label>
    </ligand>
</feature>
<dbReference type="GO" id="GO:0009039">
    <property type="term" value="F:urease activity"/>
    <property type="evidence" value="ECO:0007669"/>
    <property type="project" value="UniProtKB-EC"/>
</dbReference>
<dbReference type="OrthoDB" id="1708534at2759"/>
<comment type="function">
    <text evidence="10">Plays a nutritional role via nitrogen acquisition in the environment. Contributes to the central nervous system invasion by enhancing yeast sequestration within microcapillary beds (such as within the brain) during hematogenous spread, thereby facilitating blood-to-brain invasion by C.neoformans. Affects fitness within the mammalian phagosome, promoting non-lytic exocytosis while delaying intracellular replication and thus reducing phagolysosomal membrane damage, events that could facilitate cryptococcal dissemination when transported inside macrophages. Urease activity is also associated with the regulation of key intracellular metabolic pathways, including melanin biosynthesis, polyamine biosynthesis, as well as intracellular levels of proline and reactive oxygen species.</text>
</comment>
<dbReference type="CDD" id="cd00407">
    <property type="entry name" value="Urease_beta"/>
    <property type="match status" value="1"/>
</dbReference>
<dbReference type="InterPro" id="IPR029754">
    <property type="entry name" value="Urease_Ni-bd"/>
</dbReference>
<dbReference type="InterPro" id="IPR050069">
    <property type="entry name" value="Urease_subunit"/>
</dbReference>
<dbReference type="PANTHER" id="PTHR33569:SF1">
    <property type="entry name" value="UREASE"/>
    <property type="match status" value="1"/>
</dbReference>
<evidence type="ECO:0000256" key="4">
    <source>
        <dbReference type="ARBA" id="ARBA00013883"/>
    </source>
</evidence>
<dbReference type="GO" id="GO:0035550">
    <property type="term" value="C:urease complex"/>
    <property type="evidence" value="ECO:0007669"/>
    <property type="project" value="InterPro"/>
</dbReference>
<feature type="binding site" evidence="13">
    <location>
        <position position="403"/>
    </location>
    <ligand>
        <name>Ni(2+)</name>
        <dbReference type="ChEBI" id="CHEBI:49786"/>
        <label>1</label>
    </ligand>
</feature>
<comment type="cofactor">
    <cofactor evidence="13">
        <name>Ni cation</name>
        <dbReference type="ChEBI" id="CHEBI:25516"/>
    </cofactor>
    <text evidence="13">Binds 2 nickel ions per subunit.</text>
</comment>
<keyword evidence="7 11" id="KW-0378">Hydrolase</keyword>
<dbReference type="InterPro" id="IPR017950">
    <property type="entry name" value="Urease_AS"/>
</dbReference>
<dbReference type="NCBIfam" id="NF009671">
    <property type="entry name" value="PRK13192.1"/>
    <property type="match status" value="1"/>
</dbReference>